<evidence type="ECO:0000256" key="10">
    <source>
        <dbReference type="ARBA" id="ARBA00022833"/>
    </source>
</evidence>
<dbReference type="NCBIfam" id="TIGR01750">
    <property type="entry name" value="fabZ"/>
    <property type="match status" value="1"/>
</dbReference>
<comment type="subcellular location">
    <subcellularLocation>
        <location evidence="3 15">Cytoplasm</location>
    </subcellularLocation>
</comment>
<evidence type="ECO:0000313" key="17">
    <source>
        <dbReference type="Proteomes" id="UP001216907"/>
    </source>
</evidence>
<keyword evidence="6 15" id="KW-0444">Lipid biosynthesis</keyword>
<keyword evidence="10" id="KW-0862">Zinc</keyword>
<keyword evidence="7 15" id="KW-0441">Lipid A biosynthesis</keyword>
<keyword evidence="12 15" id="KW-0456">Lyase</keyword>
<evidence type="ECO:0000256" key="13">
    <source>
        <dbReference type="ARBA" id="ARBA00024535"/>
    </source>
</evidence>
<comment type="caution">
    <text evidence="16">The sequence shown here is derived from an EMBL/GenBank/DDBJ whole genome shotgun (WGS) entry which is preliminary data.</text>
</comment>
<comment type="cofactor">
    <cofactor evidence="1">
        <name>Zn(2+)</name>
        <dbReference type="ChEBI" id="CHEBI:29105"/>
    </cofactor>
</comment>
<keyword evidence="5 15" id="KW-0963">Cytoplasm</keyword>
<dbReference type="Pfam" id="PF03331">
    <property type="entry name" value="LpxC"/>
    <property type="match status" value="1"/>
</dbReference>
<dbReference type="Proteomes" id="UP001216907">
    <property type="component" value="Unassembled WGS sequence"/>
</dbReference>
<comment type="catalytic activity">
    <reaction evidence="15">
        <text>a (3R)-hydroxyacyl-[ACP] = a (2E)-enoyl-[ACP] + H2O</text>
        <dbReference type="Rhea" id="RHEA:13097"/>
        <dbReference type="Rhea" id="RHEA-COMP:9925"/>
        <dbReference type="Rhea" id="RHEA-COMP:9945"/>
        <dbReference type="ChEBI" id="CHEBI:15377"/>
        <dbReference type="ChEBI" id="CHEBI:78784"/>
        <dbReference type="ChEBI" id="CHEBI:78827"/>
        <dbReference type="EC" id="4.2.1.59"/>
    </reaction>
</comment>
<dbReference type="PANTHER" id="PTHR33694:SF1">
    <property type="entry name" value="UDP-3-O-ACYL-N-ACETYLGLUCOSAMINE DEACETYLASE 1, MITOCHONDRIAL-RELATED"/>
    <property type="match status" value="1"/>
</dbReference>
<evidence type="ECO:0000256" key="9">
    <source>
        <dbReference type="ARBA" id="ARBA00022801"/>
    </source>
</evidence>
<sequence>MLISKRPQRTLAREAAIGGIGFFHGADVAMRFLPAEPDAGIRFVRTDLPGRPGVAARIDQVVPTQRRTAVQDGPAKVEMIEHVMAALAGMQVDNCTIEIDAPECPGLDGSSKAYVELLDEVGTVDQDRPRQALTLERSFVVREGDAVLAAHPNSAEGLTLSYHLDYGQASPIGNQSVLVALTPDTFRDEVASSRTFLLEQEAKGLREAGIGLRTTEADVLLFGPAGVVGNSLRFPDECARHKILDMVGDLALLGMDLHGFVVAHRSGHHTNASLVRKLMQAVEKDREKEARPRAALPIRADGTIDIQGILEILPHRYPMLLLDRVIELQEGRRVVGLKNVSANEAFFQGHWPGRPIMPGVLIIEAMAQAAGVLIASTVNRSGRAAVIASIDAVKLRRPVVPGDQLRLEVDALKIKTSYASVAAVARVDDAIAAEARIRFVLIDAPAVA</sequence>
<evidence type="ECO:0000256" key="15">
    <source>
        <dbReference type="HAMAP-Rule" id="MF_00406"/>
    </source>
</evidence>
<organism evidence="16 17">
    <name type="scientific">Paludisphaera mucosa</name>
    <dbReference type="NCBI Taxonomy" id="3030827"/>
    <lineage>
        <taxon>Bacteria</taxon>
        <taxon>Pseudomonadati</taxon>
        <taxon>Planctomycetota</taxon>
        <taxon>Planctomycetia</taxon>
        <taxon>Isosphaerales</taxon>
        <taxon>Isosphaeraceae</taxon>
        <taxon>Paludisphaera</taxon>
    </lineage>
</organism>
<dbReference type="Pfam" id="PF07977">
    <property type="entry name" value="FabA"/>
    <property type="match status" value="1"/>
</dbReference>
<dbReference type="PANTHER" id="PTHR33694">
    <property type="entry name" value="UDP-3-O-ACYL-N-ACETYLGLUCOSAMINE DEACETYLASE 1, MITOCHONDRIAL-RELATED"/>
    <property type="match status" value="1"/>
</dbReference>
<comment type="similarity">
    <text evidence="15">Belongs to the thioester dehydratase family. FabZ subfamily.</text>
</comment>
<dbReference type="RefSeq" id="WP_277860299.1">
    <property type="nucleotide sequence ID" value="NZ_JARRAG010000001.1"/>
</dbReference>
<evidence type="ECO:0000256" key="3">
    <source>
        <dbReference type="ARBA" id="ARBA00004496"/>
    </source>
</evidence>
<dbReference type="Gene3D" id="3.10.129.10">
    <property type="entry name" value="Hotdog Thioesterase"/>
    <property type="match status" value="1"/>
</dbReference>
<dbReference type="InterPro" id="IPR011334">
    <property type="entry name" value="UDP-acyl_GlcNac_deAcase_C"/>
</dbReference>
<dbReference type="EMBL" id="JARRAG010000001">
    <property type="protein sequence ID" value="MDG3003955.1"/>
    <property type="molecule type" value="Genomic_DNA"/>
</dbReference>
<name>A0ABT6F994_9BACT</name>
<dbReference type="SUPFAM" id="SSF54637">
    <property type="entry name" value="Thioesterase/thiol ester dehydrase-isomerase"/>
    <property type="match status" value="1"/>
</dbReference>
<evidence type="ECO:0000256" key="12">
    <source>
        <dbReference type="ARBA" id="ARBA00023239"/>
    </source>
</evidence>
<dbReference type="InterPro" id="IPR020568">
    <property type="entry name" value="Ribosomal_Su5_D2-typ_SF"/>
</dbReference>
<dbReference type="InterPro" id="IPR029069">
    <property type="entry name" value="HotDog_dom_sf"/>
</dbReference>
<dbReference type="InterPro" id="IPR004463">
    <property type="entry name" value="UDP-acyl_GlcNac_deAcase"/>
</dbReference>
<dbReference type="SUPFAM" id="SSF54211">
    <property type="entry name" value="Ribosomal protein S5 domain 2-like"/>
    <property type="match status" value="2"/>
</dbReference>
<evidence type="ECO:0000256" key="7">
    <source>
        <dbReference type="ARBA" id="ARBA00022556"/>
    </source>
</evidence>
<dbReference type="GO" id="GO:0019171">
    <property type="term" value="F:(3R)-hydroxyacyl-[acyl-carrier-protein] dehydratase activity"/>
    <property type="evidence" value="ECO:0007669"/>
    <property type="project" value="UniProtKB-EC"/>
</dbReference>
<reference evidence="16 17" key="1">
    <citation type="submission" date="2023-03" db="EMBL/GenBank/DDBJ databases">
        <title>Paludisphaera mucosa sp. nov. a novel planctomycete from northern fen.</title>
        <authorList>
            <person name="Ivanova A."/>
        </authorList>
    </citation>
    <scope>NUCLEOTIDE SEQUENCE [LARGE SCALE GENOMIC DNA]</scope>
    <source>
        <strain evidence="16 17">Pla2</strain>
    </source>
</reference>
<protein>
    <recommendedName>
        <fullName evidence="15">3-hydroxyacyl-[acyl-carrier-protein] dehydratase FabZ</fullName>
        <ecNumber evidence="15">4.2.1.59</ecNumber>
    </recommendedName>
    <alternativeName>
        <fullName evidence="15">(3R)-hydroxymyristoyl-[acyl-carrier-protein] dehydratase</fullName>
        <shortName evidence="15">(3R)-hydroxymyristoyl-ACP dehydrase</shortName>
    </alternativeName>
    <alternativeName>
        <fullName evidence="15">Beta-hydroxyacyl-ACP dehydratase</fullName>
    </alternativeName>
</protein>
<dbReference type="NCBIfam" id="NF000582">
    <property type="entry name" value="PRK00006.1"/>
    <property type="match status" value="1"/>
</dbReference>
<dbReference type="Gene3D" id="3.30.230.20">
    <property type="entry name" value="lpxc deacetylase, domain 1"/>
    <property type="match status" value="1"/>
</dbReference>
<dbReference type="InterPro" id="IPR010084">
    <property type="entry name" value="FabZ"/>
</dbReference>
<comment type="function">
    <text evidence="14 15">Involved in unsaturated fatty acids biosynthesis. Catalyzes the dehydration of short chain beta-hydroxyacyl-ACPs and long chain saturated and unsaturated beta-hydroxyacyl-ACPs.</text>
</comment>
<dbReference type="Gene3D" id="3.30.1700.10">
    <property type="entry name" value="lpxc deacetylase, domain 2"/>
    <property type="match status" value="1"/>
</dbReference>
<dbReference type="CDD" id="cd01288">
    <property type="entry name" value="FabZ"/>
    <property type="match status" value="1"/>
</dbReference>
<evidence type="ECO:0000256" key="5">
    <source>
        <dbReference type="ARBA" id="ARBA00022490"/>
    </source>
</evidence>
<evidence type="ECO:0000256" key="14">
    <source>
        <dbReference type="ARBA" id="ARBA00025049"/>
    </source>
</evidence>
<evidence type="ECO:0000256" key="1">
    <source>
        <dbReference type="ARBA" id="ARBA00001947"/>
    </source>
</evidence>
<keyword evidence="8" id="KW-0479">Metal-binding</keyword>
<evidence type="ECO:0000256" key="8">
    <source>
        <dbReference type="ARBA" id="ARBA00022723"/>
    </source>
</evidence>
<evidence type="ECO:0000313" key="16">
    <source>
        <dbReference type="EMBL" id="MDG3003955.1"/>
    </source>
</evidence>
<keyword evidence="9" id="KW-0378">Hydrolase</keyword>
<feature type="active site" evidence="15">
    <location>
        <position position="350"/>
    </location>
</feature>
<dbReference type="InterPro" id="IPR015870">
    <property type="entry name" value="UDP-acyl_N-AcGlcN_deAcase_N"/>
</dbReference>
<comment type="pathway">
    <text evidence="4">Glycolipid biosynthesis; lipid IV(A) biosynthesis; lipid IV(A) from (3R)-3-hydroxytetradecanoyl-[acyl-carrier-protein] and UDP-N-acetyl-alpha-D-glucosamine: step 2/6.</text>
</comment>
<gene>
    <name evidence="15 16" type="primary">fabZ</name>
    <name evidence="16" type="ORF">PZE19_09240</name>
</gene>
<evidence type="ECO:0000256" key="2">
    <source>
        <dbReference type="ARBA" id="ARBA00002923"/>
    </source>
</evidence>
<accession>A0ABT6F994</accession>
<evidence type="ECO:0000256" key="6">
    <source>
        <dbReference type="ARBA" id="ARBA00022516"/>
    </source>
</evidence>
<keyword evidence="11 15" id="KW-0443">Lipid metabolism</keyword>
<dbReference type="HAMAP" id="MF_00406">
    <property type="entry name" value="FabZ"/>
    <property type="match status" value="1"/>
</dbReference>
<dbReference type="EC" id="4.2.1.59" evidence="15"/>
<evidence type="ECO:0000256" key="4">
    <source>
        <dbReference type="ARBA" id="ARBA00005002"/>
    </source>
</evidence>
<comment type="catalytic activity">
    <reaction evidence="13">
        <text>a UDP-3-O-[(3R)-3-hydroxyacyl]-N-acetyl-alpha-D-glucosamine + H2O = a UDP-3-O-[(3R)-3-hydroxyacyl]-alpha-D-glucosamine + acetate</text>
        <dbReference type="Rhea" id="RHEA:67816"/>
        <dbReference type="ChEBI" id="CHEBI:15377"/>
        <dbReference type="ChEBI" id="CHEBI:30089"/>
        <dbReference type="ChEBI" id="CHEBI:137740"/>
        <dbReference type="ChEBI" id="CHEBI:173225"/>
        <dbReference type="EC" id="3.5.1.108"/>
    </reaction>
</comment>
<dbReference type="InterPro" id="IPR013114">
    <property type="entry name" value="FabA_FabZ"/>
</dbReference>
<proteinExistence type="inferred from homology"/>
<keyword evidence="17" id="KW-1185">Reference proteome</keyword>
<comment type="function">
    <text evidence="2">Catalyzes the hydrolysis of UDP-3-O-myristoyl-N-acetylglucosamine to form UDP-3-O-myristoylglucosamine and acetate, the committed step in lipid A biosynthesis.</text>
</comment>
<evidence type="ECO:0000256" key="11">
    <source>
        <dbReference type="ARBA" id="ARBA00023098"/>
    </source>
</evidence>